<feature type="compositionally biased region" description="Low complexity" evidence="6">
    <location>
        <begin position="305"/>
        <end position="316"/>
    </location>
</feature>
<feature type="compositionally biased region" description="Acidic residues" evidence="6">
    <location>
        <begin position="434"/>
        <end position="450"/>
    </location>
</feature>
<evidence type="ECO:0000256" key="6">
    <source>
        <dbReference type="SAM" id="MobiDB-lite"/>
    </source>
</evidence>
<gene>
    <name evidence="8" type="ORF">SAMN06297387_104349</name>
</gene>
<keyword evidence="8" id="KW-0723">Serine/threonine-protein kinase</keyword>
<dbReference type="InterPro" id="IPR000719">
    <property type="entry name" value="Prot_kinase_dom"/>
</dbReference>
<dbReference type="InterPro" id="IPR008271">
    <property type="entry name" value="Ser/Thr_kinase_AS"/>
</dbReference>
<dbReference type="PANTHER" id="PTHR43289">
    <property type="entry name" value="MITOGEN-ACTIVATED PROTEIN KINASE KINASE KINASE 20-RELATED"/>
    <property type="match status" value="1"/>
</dbReference>
<dbReference type="AlphaFoldDB" id="A0A286DU47"/>
<organism evidence="8 9">
    <name type="scientific">Streptomyces zhaozhouensis</name>
    <dbReference type="NCBI Taxonomy" id="1300267"/>
    <lineage>
        <taxon>Bacteria</taxon>
        <taxon>Bacillati</taxon>
        <taxon>Actinomycetota</taxon>
        <taxon>Actinomycetes</taxon>
        <taxon>Kitasatosporales</taxon>
        <taxon>Streptomycetaceae</taxon>
        <taxon>Streptomyces</taxon>
    </lineage>
</organism>
<keyword evidence="2 5" id="KW-0547">Nucleotide-binding</keyword>
<dbReference type="PROSITE" id="PS00108">
    <property type="entry name" value="PROTEIN_KINASE_ST"/>
    <property type="match status" value="1"/>
</dbReference>
<keyword evidence="9" id="KW-1185">Reference proteome</keyword>
<dbReference type="Gene3D" id="3.30.200.20">
    <property type="entry name" value="Phosphorylase Kinase, domain 1"/>
    <property type="match status" value="1"/>
</dbReference>
<dbReference type="PANTHER" id="PTHR43289:SF34">
    <property type="entry name" value="SERINE_THREONINE-PROTEIN KINASE YBDM-RELATED"/>
    <property type="match status" value="1"/>
</dbReference>
<dbReference type="Pfam" id="PF00069">
    <property type="entry name" value="Pkinase"/>
    <property type="match status" value="1"/>
</dbReference>
<protein>
    <submittedName>
        <fullName evidence="8">Serine/threonine protein kinase</fullName>
    </submittedName>
</protein>
<dbReference type="InterPro" id="IPR011009">
    <property type="entry name" value="Kinase-like_dom_sf"/>
</dbReference>
<feature type="binding site" evidence="5">
    <location>
        <position position="52"/>
    </location>
    <ligand>
        <name>ATP</name>
        <dbReference type="ChEBI" id="CHEBI:30616"/>
    </ligand>
</feature>
<evidence type="ECO:0000256" key="3">
    <source>
        <dbReference type="ARBA" id="ARBA00022777"/>
    </source>
</evidence>
<accession>A0A286DU47</accession>
<dbReference type="CDD" id="cd14014">
    <property type="entry name" value="STKc_PknB_like"/>
    <property type="match status" value="1"/>
</dbReference>
<evidence type="ECO:0000256" key="2">
    <source>
        <dbReference type="ARBA" id="ARBA00022741"/>
    </source>
</evidence>
<evidence type="ECO:0000256" key="1">
    <source>
        <dbReference type="ARBA" id="ARBA00022679"/>
    </source>
</evidence>
<dbReference type="RefSeq" id="WP_097230629.1">
    <property type="nucleotide sequence ID" value="NZ_OCNE01000004.1"/>
</dbReference>
<dbReference type="GO" id="GO:0004674">
    <property type="term" value="F:protein serine/threonine kinase activity"/>
    <property type="evidence" value="ECO:0007669"/>
    <property type="project" value="UniProtKB-KW"/>
</dbReference>
<dbReference type="PROSITE" id="PS00107">
    <property type="entry name" value="PROTEIN_KINASE_ATP"/>
    <property type="match status" value="1"/>
</dbReference>
<proteinExistence type="predicted"/>
<keyword evidence="3 8" id="KW-0418">Kinase</keyword>
<feature type="compositionally biased region" description="Pro residues" evidence="6">
    <location>
        <begin position="317"/>
        <end position="344"/>
    </location>
</feature>
<feature type="region of interest" description="Disordered" evidence="6">
    <location>
        <begin position="400"/>
        <end position="466"/>
    </location>
</feature>
<evidence type="ECO:0000256" key="5">
    <source>
        <dbReference type="PROSITE-ProRule" id="PRU10141"/>
    </source>
</evidence>
<feature type="domain" description="Protein kinase" evidence="7">
    <location>
        <begin position="24"/>
        <end position="288"/>
    </location>
</feature>
<dbReference type="Gene3D" id="1.10.510.10">
    <property type="entry name" value="Transferase(Phosphotransferase) domain 1"/>
    <property type="match status" value="1"/>
</dbReference>
<dbReference type="SUPFAM" id="SSF56112">
    <property type="entry name" value="Protein kinase-like (PK-like)"/>
    <property type="match status" value="1"/>
</dbReference>
<dbReference type="InterPro" id="IPR017441">
    <property type="entry name" value="Protein_kinase_ATP_BS"/>
</dbReference>
<name>A0A286DU47_9ACTN</name>
<dbReference type="PROSITE" id="PS50011">
    <property type="entry name" value="PROTEIN_KINASE_DOM"/>
    <property type="match status" value="1"/>
</dbReference>
<dbReference type="SMART" id="SM00220">
    <property type="entry name" value="S_TKc"/>
    <property type="match status" value="1"/>
</dbReference>
<keyword evidence="4 5" id="KW-0067">ATP-binding</keyword>
<evidence type="ECO:0000313" key="9">
    <source>
        <dbReference type="Proteomes" id="UP000219072"/>
    </source>
</evidence>
<evidence type="ECO:0000259" key="7">
    <source>
        <dbReference type="PROSITE" id="PS50011"/>
    </source>
</evidence>
<dbReference type="GO" id="GO:0005524">
    <property type="term" value="F:ATP binding"/>
    <property type="evidence" value="ECO:0007669"/>
    <property type="project" value="UniProtKB-UniRule"/>
</dbReference>
<evidence type="ECO:0000256" key="4">
    <source>
        <dbReference type="ARBA" id="ARBA00022840"/>
    </source>
</evidence>
<reference evidence="8 9" key="1">
    <citation type="submission" date="2017-09" db="EMBL/GenBank/DDBJ databases">
        <authorList>
            <person name="Ehlers B."/>
            <person name="Leendertz F.H."/>
        </authorList>
    </citation>
    <scope>NUCLEOTIDE SEQUENCE [LARGE SCALE GENOMIC DNA]</scope>
    <source>
        <strain evidence="8 9">CGMCC 4.7095</strain>
    </source>
</reference>
<feature type="region of interest" description="Disordered" evidence="6">
    <location>
        <begin position="305"/>
        <end position="364"/>
    </location>
</feature>
<keyword evidence="1" id="KW-0808">Transferase</keyword>
<dbReference type="EMBL" id="OCNE01000004">
    <property type="protein sequence ID" value="SOD62179.1"/>
    <property type="molecule type" value="Genomic_DNA"/>
</dbReference>
<evidence type="ECO:0000313" key="8">
    <source>
        <dbReference type="EMBL" id="SOD62179.1"/>
    </source>
</evidence>
<sequence>MAAQHEPSQFSPLGPSDPRQVAGYRLVARLGSGGMGSVYLSFTPGGQPVAVKVVRGEFADDQAFRRRFEHEVRAARQVQGVYTVPVLDSNTEGAAPWLATAFVPGLSLHEVIGQHGPLPAQTVLLLVGGVAEALQSIHAAGIVHRDLKPGNVLLSGDGPKVIDFGIARAADVSALTGTDVRVGTPAFMAPEQITGASLTPAADVFALGIVAFHAATGAHPFGEGAPHAMMYRMVQEEPQLGSAPEALQGLIGACLAKDPAARPTPAQIIEGCRALSPGQTLQRGESWLPPSVAAAVAVRRNASLPAPEAPMGAGPAPATPPPGQSTPPPPPGPPATPPATPATPPLVTNAPGTAGEPDAAARQQAARGRRTVVLLAATALVAALAGAGLAIKFAGTEAASTNPEANDGESGGASNGDGGDDGADDAGNPPGDAPEQDDDDGGDDSDDDAGPDAGSGAEPDPDSDYTLVESGVKLDVVAPVFTRDTTSNSDGRCIGGNITEVDLDDLSVGNGFGAVGLPPANGPEFVYVYCEDQGLIDQGIEFHPQSFVGQIDDPNLSPEDCYEAAHAANLPPLIPIDDIWEDRTLREGTGLCFETPEDNVVLLWIDRVTPQPHNKELRTYLTTATQWSPK</sequence>
<dbReference type="Proteomes" id="UP000219072">
    <property type="component" value="Unassembled WGS sequence"/>
</dbReference>